<feature type="transmembrane region" description="Helical" evidence="6">
    <location>
        <begin position="108"/>
        <end position="127"/>
    </location>
</feature>
<sequence>MKNEVHVKHSGIDPTAIGLFGLAIVTLVASSQKLGWTESVSGVISWAVILGGIGQIIAAFYDAKVKNVFGATAFFGYGLFWIATAFSWMIQSGVFGNALQVSYDPKQIGFAFVGYLIFTLFMTIGALETNKVLFFIFFFINFLFLGLSLSTLGFLPEFFHNVAAIAELIVSILAFYGSAAALLNAHFGFVFLPIGKKFNIIKAPQNK</sequence>
<dbReference type="InterPro" id="IPR047623">
    <property type="entry name" value="SatP"/>
</dbReference>
<feature type="transmembrane region" description="Helical" evidence="6">
    <location>
        <begin position="68"/>
        <end position="88"/>
    </location>
</feature>
<dbReference type="Proteomes" id="UP000243591">
    <property type="component" value="Chromosome"/>
</dbReference>
<organism evidence="7 9">
    <name type="scientific">Brochothrix thermosphacta</name>
    <name type="common">Microbacterium thermosphactum</name>
    <dbReference type="NCBI Taxonomy" id="2756"/>
    <lineage>
        <taxon>Bacteria</taxon>
        <taxon>Bacillati</taxon>
        <taxon>Bacillota</taxon>
        <taxon>Bacilli</taxon>
        <taxon>Bacillales</taxon>
        <taxon>Listeriaceae</taxon>
        <taxon>Brochothrix</taxon>
    </lineage>
</organism>
<comment type="subcellular location">
    <subcellularLocation>
        <location evidence="1">Membrane</location>
        <topology evidence="1">Multi-pass membrane protein</topology>
    </subcellularLocation>
</comment>
<dbReference type="InterPro" id="IPR000791">
    <property type="entry name" value="Gpr1/Fun34/SatP-like"/>
</dbReference>
<reference evidence="8" key="3">
    <citation type="submission" date="2018-04" db="EMBL/GenBank/DDBJ databases">
        <authorList>
            <person name="Go L.Y."/>
            <person name="Mitchell J.A."/>
        </authorList>
    </citation>
    <scope>NUCLEOTIDE SEQUENCE</scope>
    <source>
        <strain evidence="8">BSAS1 3</strain>
    </source>
</reference>
<reference evidence="10" key="2">
    <citation type="submission" date="2018-04" db="EMBL/GenBank/DDBJ databases">
        <authorList>
            <person name="Illikoud N."/>
        </authorList>
    </citation>
    <scope>NUCLEOTIDE SEQUENCE [LARGE SCALE GENOMIC DNA]</scope>
</reference>
<keyword evidence="5 6" id="KW-0472">Membrane</keyword>
<dbReference type="EMBL" id="OUNC01000006">
    <property type="protein sequence ID" value="SPP27410.1"/>
    <property type="molecule type" value="Genomic_DNA"/>
</dbReference>
<evidence type="ECO:0000256" key="4">
    <source>
        <dbReference type="ARBA" id="ARBA00022989"/>
    </source>
</evidence>
<dbReference type="PANTHER" id="PTHR30178:SF3">
    <property type="entry name" value="SUCCINATE-ACETATE_PROTON SYMPORTER SATP"/>
    <property type="match status" value="1"/>
</dbReference>
<keyword evidence="4 6" id="KW-1133">Transmembrane helix</keyword>
<evidence type="ECO:0000256" key="2">
    <source>
        <dbReference type="ARBA" id="ARBA00005587"/>
    </source>
</evidence>
<evidence type="ECO:0000313" key="7">
    <source>
        <dbReference type="EMBL" id="ATF26840.1"/>
    </source>
</evidence>
<feature type="transmembrane region" description="Helical" evidence="6">
    <location>
        <begin position="168"/>
        <end position="192"/>
    </location>
</feature>
<name>A0A1D2KL55_BROTH</name>
<comment type="similarity">
    <text evidence="2">Belongs to the acetate uptake transporter (AceTr) (TC 2.A.96) family.</text>
</comment>
<dbReference type="KEGG" id="bths:CNY62_11010"/>
<accession>A0A1D2KL55</accession>
<evidence type="ECO:0000313" key="10">
    <source>
        <dbReference type="Proteomes" id="UP000270190"/>
    </source>
</evidence>
<gene>
    <name evidence="8" type="ORF">BTBSAS_140042</name>
    <name evidence="7" type="ORF">CNY62_11010</name>
</gene>
<dbReference type="NCBIfam" id="NF038013">
    <property type="entry name" value="AceTr_1"/>
    <property type="match status" value="1"/>
</dbReference>
<evidence type="ECO:0000256" key="3">
    <source>
        <dbReference type="ARBA" id="ARBA00022692"/>
    </source>
</evidence>
<keyword evidence="3 6" id="KW-0812">Transmembrane</keyword>
<feature type="transmembrane region" description="Helical" evidence="6">
    <location>
        <begin position="134"/>
        <end position="156"/>
    </location>
</feature>
<keyword evidence="9" id="KW-1185">Reference proteome</keyword>
<evidence type="ECO:0000313" key="9">
    <source>
        <dbReference type="Proteomes" id="UP000243591"/>
    </source>
</evidence>
<dbReference type="Pfam" id="PF01184">
    <property type="entry name" value="Gpr1_Fun34_YaaH"/>
    <property type="match status" value="1"/>
</dbReference>
<reference evidence="7 9" key="1">
    <citation type="submission" date="2017-09" db="EMBL/GenBank/DDBJ databases">
        <title>Complete Genome Sequences of Two Strains of the Meat Spoilage Bacterium Brochothrix thermosphacta Isolated from Ground Chicken.</title>
        <authorList>
            <person name="Paoli G.C."/>
            <person name="Wijey C."/>
            <person name="Chen C.-Y."/>
            <person name="Nguyen L."/>
            <person name="Yan X."/>
            <person name="Irwin P.L."/>
        </authorList>
    </citation>
    <scope>NUCLEOTIDE SEQUENCE [LARGE SCALE GENOMIC DNA]</scope>
    <source>
        <strain evidence="7 9">BI</strain>
    </source>
</reference>
<dbReference type="EMBL" id="CP023483">
    <property type="protein sequence ID" value="ATF26840.1"/>
    <property type="molecule type" value="Genomic_DNA"/>
</dbReference>
<dbReference type="OrthoDB" id="9787939at2"/>
<dbReference type="RefSeq" id="WP_069119040.1">
    <property type="nucleotide sequence ID" value="NZ_CBCPHX010000001.1"/>
</dbReference>
<evidence type="ECO:0000256" key="1">
    <source>
        <dbReference type="ARBA" id="ARBA00004141"/>
    </source>
</evidence>
<dbReference type="AlphaFoldDB" id="A0A1D2KL55"/>
<proteinExistence type="inferred from homology"/>
<protein>
    <submittedName>
        <fullName evidence="8">Putative membrane protein</fullName>
    </submittedName>
</protein>
<feature type="transmembrane region" description="Helical" evidence="6">
    <location>
        <begin position="12"/>
        <end position="31"/>
    </location>
</feature>
<evidence type="ECO:0000256" key="6">
    <source>
        <dbReference type="SAM" id="Phobius"/>
    </source>
</evidence>
<evidence type="ECO:0000256" key="5">
    <source>
        <dbReference type="ARBA" id="ARBA00023136"/>
    </source>
</evidence>
<feature type="transmembrane region" description="Helical" evidence="6">
    <location>
        <begin position="43"/>
        <end position="61"/>
    </location>
</feature>
<dbReference type="PANTHER" id="PTHR30178">
    <property type="entry name" value="INNER MEMBRANE PROTEIN YAAH"/>
    <property type="match status" value="1"/>
</dbReference>
<evidence type="ECO:0000313" key="8">
    <source>
        <dbReference type="EMBL" id="SPP27410.1"/>
    </source>
</evidence>
<dbReference type="GO" id="GO:0016020">
    <property type="term" value="C:membrane"/>
    <property type="evidence" value="ECO:0007669"/>
    <property type="project" value="UniProtKB-SubCell"/>
</dbReference>
<dbReference type="Proteomes" id="UP000270190">
    <property type="component" value="Unassembled WGS sequence"/>
</dbReference>